<evidence type="ECO:0000313" key="1">
    <source>
        <dbReference type="EMBL" id="KAJ7663679.1"/>
    </source>
</evidence>
<comment type="caution">
    <text evidence="1">The sequence shown here is derived from an EMBL/GenBank/DDBJ whole genome shotgun (WGS) entry which is preliminary data.</text>
</comment>
<sequence length="57" mass="6633">HIDQGWVCSPTSDLLLWLPNPDRLGLWTPRTKRVIGQQQSLISFHNSVHGNDWMNCY</sequence>
<keyword evidence="2" id="KW-1185">Reference proteome</keyword>
<name>A0AAD7G7N3_MYCRO</name>
<dbReference type="AlphaFoldDB" id="A0AAD7G7N3"/>
<gene>
    <name evidence="1" type="ORF">B0H17DRAFT_904555</name>
</gene>
<feature type="non-terminal residue" evidence="1">
    <location>
        <position position="57"/>
    </location>
</feature>
<dbReference type="Proteomes" id="UP001221757">
    <property type="component" value="Unassembled WGS sequence"/>
</dbReference>
<evidence type="ECO:0000313" key="2">
    <source>
        <dbReference type="Proteomes" id="UP001221757"/>
    </source>
</evidence>
<organism evidence="1 2">
    <name type="scientific">Mycena rosella</name>
    <name type="common">Pink bonnet</name>
    <name type="synonym">Agaricus rosellus</name>
    <dbReference type="NCBI Taxonomy" id="1033263"/>
    <lineage>
        <taxon>Eukaryota</taxon>
        <taxon>Fungi</taxon>
        <taxon>Dikarya</taxon>
        <taxon>Basidiomycota</taxon>
        <taxon>Agaricomycotina</taxon>
        <taxon>Agaricomycetes</taxon>
        <taxon>Agaricomycetidae</taxon>
        <taxon>Agaricales</taxon>
        <taxon>Marasmiineae</taxon>
        <taxon>Mycenaceae</taxon>
        <taxon>Mycena</taxon>
    </lineage>
</organism>
<proteinExistence type="predicted"/>
<protein>
    <submittedName>
        <fullName evidence="1">Uncharacterized protein</fullName>
    </submittedName>
</protein>
<reference evidence="1" key="1">
    <citation type="submission" date="2023-03" db="EMBL/GenBank/DDBJ databases">
        <title>Massive genome expansion in bonnet fungi (Mycena s.s.) driven by repeated elements and novel gene families across ecological guilds.</title>
        <authorList>
            <consortium name="Lawrence Berkeley National Laboratory"/>
            <person name="Harder C.B."/>
            <person name="Miyauchi S."/>
            <person name="Viragh M."/>
            <person name="Kuo A."/>
            <person name="Thoen E."/>
            <person name="Andreopoulos B."/>
            <person name="Lu D."/>
            <person name="Skrede I."/>
            <person name="Drula E."/>
            <person name="Henrissat B."/>
            <person name="Morin E."/>
            <person name="Kohler A."/>
            <person name="Barry K."/>
            <person name="LaButti K."/>
            <person name="Morin E."/>
            <person name="Salamov A."/>
            <person name="Lipzen A."/>
            <person name="Mereny Z."/>
            <person name="Hegedus B."/>
            <person name="Baldrian P."/>
            <person name="Stursova M."/>
            <person name="Weitz H."/>
            <person name="Taylor A."/>
            <person name="Grigoriev I.V."/>
            <person name="Nagy L.G."/>
            <person name="Martin F."/>
            <person name="Kauserud H."/>
        </authorList>
    </citation>
    <scope>NUCLEOTIDE SEQUENCE</scope>
    <source>
        <strain evidence="1">CBHHK067</strain>
    </source>
</reference>
<dbReference type="EMBL" id="JARKIE010000229">
    <property type="protein sequence ID" value="KAJ7663679.1"/>
    <property type="molecule type" value="Genomic_DNA"/>
</dbReference>
<accession>A0AAD7G7N3</accession>
<feature type="non-terminal residue" evidence="1">
    <location>
        <position position="1"/>
    </location>
</feature>